<protein>
    <submittedName>
        <fullName evidence="2">Uncharacterized protein</fullName>
    </submittedName>
</protein>
<reference evidence="2" key="1">
    <citation type="submission" date="2023-10" db="EMBL/GenBank/DDBJ databases">
        <title>Genome assembly of Pristionchus species.</title>
        <authorList>
            <person name="Yoshida K."/>
            <person name="Sommer R.J."/>
        </authorList>
    </citation>
    <scope>NUCLEOTIDE SEQUENCE</scope>
    <source>
        <strain evidence="2">RS0144</strain>
    </source>
</reference>
<comment type="caution">
    <text evidence="2">The sequence shown here is derived from an EMBL/GenBank/DDBJ whole genome shotgun (WGS) entry which is preliminary data.</text>
</comment>
<dbReference type="Proteomes" id="UP001432027">
    <property type="component" value="Unassembled WGS sequence"/>
</dbReference>
<evidence type="ECO:0000313" key="3">
    <source>
        <dbReference type="Proteomes" id="UP001432027"/>
    </source>
</evidence>
<evidence type="ECO:0000256" key="1">
    <source>
        <dbReference type="SAM" id="MobiDB-lite"/>
    </source>
</evidence>
<organism evidence="2 3">
    <name type="scientific">Pristionchus entomophagus</name>
    <dbReference type="NCBI Taxonomy" id="358040"/>
    <lineage>
        <taxon>Eukaryota</taxon>
        <taxon>Metazoa</taxon>
        <taxon>Ecdysozoa</taxon>
        <taxon>Nematoda</taxon>
        <taxon>Chromadorea</taxon>
        <taxon>Rhabditida</taxon>
        <taxon>Rhabditina</taxon>
        <taxon>Diplogasteromorpha</taxon>
        <taxon>Diplogasteroidea</taxon>
        <taxon>Neodiplogasteridae</taxon>
        <taxon>Pristionchus</taxon>
    </lineage>
</organism>
<dbReference type="AlphaFoldDB" id="A0AAV5TMA4"/>
<proteinExistence type="predicted"/>
<gene>
    <name evidence="2" type="ORF">PENTCL1PPCAC_17594</name>
</gene>
<keyword evidence="3" id="KW-1185">Reference proteome</keyword>
<accession>A0AAV5TMA4</accession>
<feature type="region of interest" description="Disordered" evidence="1">
    <location>
        <begin position="343"/>
        <end position="386"/>
    </location>
</feature>
<dbReference type="EMBL" id="BTSX01000004">
    <property type="protein sequence ID" value="GMS95419.1"/>
    <property type="molecule type" value="Genomic_DNA"/>
</dbReference>
<sequence length="386" mass="43615">MRGESTKDLLVEIYKFNQENRLDFYAYVKVILEQSQCAIISKPYWPVVDGNPGAEVFTIFPPLGCTVCNKFKEDDIKKFTHHVIRCLESKDVMKGTADIKQYEQYGVIPKSVKGVIDEARTQRDHNAVCIAPVLDHPDIKGLADLQRKERERLTEEMANSEHEVNGPIGPVLKLAKGAEMPLDKMVWIQTPLTSELATLLLAGMQPIRHSPRGIHLPILFRDTGLTKVIHLHVERFEELAAVRMAEQNWELMKVELQQVGLHNEVEMSGPVIPCIPDVMTGDPKDAFNKFIGKSLNIKRPKDLLTEKKITQSLADDVMSERRRVEKEKNQEQSIIDRRHLAEIAKEKAAERGSNSMEGKKRANGDTMLTRNSGHSSDEGPGCSKYT</sequence>
<evidence type="ECO:0000313" key="2">
    <source>
        <dbReference type="EMBL" id="GMS95419.1"/>
    </source>
</evidence>
<name>A0AAV5TMA4_9BILA</name>